<evidence type="ECO:0000313" key="4">
    <source>
        <dbReference type="Proteomes" id="UP000663866"/>
    </source>
</evidence>
<evidence type="ECO:0000313" key="3">
    <source>
        <dbReference type="Proteomes" id="UP000663842"/>
    </source>
</evidence>
<organism evidence="1 3">
    <name type="scientific">Rotaria magnacalcarata</name>
    <dbReference type="NCBI Taxonomy" id="392030"/>
    <lineage>
        <taxon>Eukaryota</taxon>
        <taxon>Metazoa</taxon>
        <taxon>Spiralia</taxon>
        <taxon>Gnathifera</taxon>
        <taxon>Rotifera</taxon>
        <taxon>Eurotatoria</taxon>
        <taxon>Bdelloidea</taxon>
        <taxon>Philodinida</taxon>
        <taxon>Philodinidae</taxon>
        <taxon>Rotaria</taxon>
    </lineage>
</organism>
<keyword evidence="4" id="KW-1185">Reference proteome</keyword>
<dbReference type="InterPro" id="IPR043519">
    <property type="entry name" value="NT_sf"/>
</dbReference>
<dbReference type="Pfam" id="PF04229">
    <property type="entry name" value="GrpB"/>
    <property type="match status" value="1"/>
</dbReference>
<proteinExistence type="predicted"/>
<accession>A0A819J4J4</accession>
<dbReference type="InterPro" id="IPR007344">
    <property type="entry name" value="GrpB/CoaE"/>
</dbReference>
<dbReference type="Proteomes" id="UP000663842">
    <property type="component" value="Unassembled WGS sequence"/>
</dbReference>
<dbReference type="Gene3D" id="3.30.460.10">
    <property type="entry name" value="Beta Polymerase, domain 2"/>
    <property type="match status" value="1"/>
</dbReference>
<gene>
    <name evidence="2" type="ORF">OVN521_LOCUS23092</name>
    <name evidence="1" type="ORF">UXM345_LOCUS11830</name>
</gene>
<dbReference type="SUPFAM" id="SSF81301">
    <property type="entry name" value="Nucleotidyltransferase"/>
    <property type="match status" value="1"/>
</dbReference>
<evidence type="ECO:0000313" key="2">
    <source>
        <dbReference type="EMBL" id="CAF4141421.1"/>
    </source>
</evidence>
<dbReference type="AlphaFoldDB" id="A0A819J4J4"/>
<evidence type="ECO:0000313" key="1">
    <source>
        <dbReference type="EMBL" id="CAF3924561.1"/>
    </source>
</evidence>
<feature type="non-terminal residue" evidence="1">
    <location>
        <position position="1"/>
    </location>
</feature>
<dbReference type="EMBL" id="CAJOBG010005151">
    <property type="protein sequence ID" value="CAF4141421.1"/>
    <property type="molecule type" value="Genomic_DNA"/>
</dbReference>
<protein>
    <submittedName>
        <fullName evidence="1">Uncharacterized protein</fullName>
    </submittedName>
</protein>
<name>A0A819J4J4_9BILA</name>
<dbReference type="EMBL" id="CAJOBF010001199">
    <property type="protein sequence ID" value="CAF3924561.1"/>
    <property type="molecule type" value="Genomic_DNA"/>
</dbReference>
<reference evidence="1" key="1">
    <citation type="submission" date="2021-02" db="EMBL/GenBank/DDBJ databases">
        <authorList>
            <person name="Nowell W R."/>
        </authorList>
    </citation>
    <scope>NUCLEOTIDE SEQUENCE</scope>
</reference>
<sequence>IEEEIFIKFREYLRAHPDARDRYSQFKKSLFTESHYVSIKEYTLKKNAFINDFAQKAEEWYRQQQNYVHIGYFDDTKMEWSCCNATKNEKTSLNECHSSTYGDIGCYQPGFRKDNYHSGRFSFTEYNLVAGWWTCCSQGMHSNGCVKMRLLGNGAVIDELKGSSVNNKTTNLLPLNTEIKKSIFRNFKLIFNVARYRMCLGQVEINQSSQSQSAFQPKLNEENNFVEREHVLQRLDTF</sequence>
<comment type="caution">
    <text evidence="1">The sequence shown here is derived from an EMBL/GenBank/DDBJ whole genome shotgun (WGS) entry which is preliminary data.</text>
</comment>
<dbReference type="Proteomes" id="UP000663866">
    <property type="component" value="Unassembled WGS sequence"/>
</dbReference>